<organism evidence="8 9">
    <name type="scientific">Mycolicibacterium frederiksbergense</name>
    <dbReference type="NCBI Taxonomy" id="117567"/>
    <lineage>
        <taxon>Bacteria</taxon>
        <taxon>Bacillati</taxon>
        <taxon>Actinomycetota</taxon>
        <taxon>Actinomycetes</taxon>
        <taxon>Mycobacteriales</taxon>
        <taxon>Mycobacteriaceae</taxon>
        <taxon>Mycolicibacterium</taxon>
    </lineage>
</organism>
<comment type="similarity">
    <text evidence="1">Belongs to the peptidase C40 family.</text>
</comment>
<dbReference type="PANTHER" id="PTHR47359">
    <property type="entry name" value="PEPTIDOGLYCAN DL-ENDOPEPTIDASE CWLO"/>
    <property type="match status" value="1"/>
</dbReference>
<protein>
    <submittedName>
        <fullName evidence="8">Cell wall-associated NlpC family hydrolase</fullName>
        <ecNumber evidence="8">3.4.-.-</ecNumber>
    </submittedName>
</protein>
<keyword evidence="2" id="KW-0645">Protease</keyword>
<dbReference type="SUPFAM" id="SSF54001">
    <property type="entry name" value="Cysteine proteinases"/>
    <property type="match status" value="1"/>
</dbReference>
<accession>A0ABT6KU68</accession>
<dbReference type="InterPro" id="IPR049836">
    <property type="entry name" value="RipA"/>
</dbReference>
<comment type="caution">
    <text evidence="8">The sequence shown here is derived from an EMBL/GenBank/DDBJ whole genome shotgun (WGS) entry which is preliminary data.</text>
</comment>
<evidence type="ECO:0000256" key="2">
    <source>
        <dbReference type="ARBA" id="ARBA00022670"/>
    </source>
</evidence>
<feature type="domain" description="NlpC/P60" evidence="7">
    <location>
        <begin position="353"/>
        <end position="485"/>
    </location>
</feature>
<dbReference type="GO" id="GO:0016787">
    <property type="term" value="F:hydrolase activity"/>
    <property type="evidence" value="ECO:0007669"/>
    <property type="project" value="UniProtKB-KW"/>
</dbReference>
<evidence type="ECO:0000256" key="1">
    <source>
        <dbReference type="ARBA" id="ARBA00007074"/>
    </source>
</evidence>
<dbReference type="PANTHER" id="PTHR47359:SF3">
    <property type="entry name" value="NLP_P60 DOMAIN-CONTAINING PROTEIN-RELATED"/>
    <property type="match status" value="1"/>
</dbReference>
<feature type="coiled-coil region" evidence="5">
    <location>
        <begin position="66"/>
        <end position="128"/>
    </location>
</feature>
<evidence type="ECO:0000256" key="6">
    <source>
        <dbReference type="SAM" id="MobiDB-lite"/>
    </source>
</evidence>
<dbReference type="RefSeq" id="WP_280830469.1">
    <property type="nucleotide sequence ID" value="NZ_JARXVE010000001.1"/>
</dbReference>
<feature type="region of interest" description="Disordered" evidence="6">
    <location>
        <begin position="249"/>
        <end position="268"/>
    </location>
</feature>
<evidence type="ECO:0000256" key="3">
    <source>
        <dbReference type="ARBA" id="ARBA00022801"/>
    </source>
</evidence>
<evidence type="ECO:0000259" key="7">
    <source>
        <dbReference type="PROSITE" id="PS51935"/>
    </source>
</evidence>
<keyword evidence="9" id="KW-1185">Reference proteome</keyword>
<dbReference type="NCBIfam" id="NF033741">
    <property type="entry name" value="NlpC_p60_RipA"/>
    <property type="match status" value="1"/>
</dbReference>
<proteinExistence type="inferred from homology"/>
<feature type="coiled-coil region" evidence="5">
    <location>
        <begin position="214"/>
        <end position="248"/>
    </location>
</feature>
<dbReference type="Pfam" id="PF00877">
    <property type="entry name" value="NLPC_P60"/>
    <property type="match status" value="1"/>
</dbReference>
<reference evidence="8 9" key="1">
    <citation type="submission" date="2023-04" db="EMBL/GenBank/DDBJ databases">
        <title>Forest soil microbial communities from Buena Vista Peninsula, Colon Province, Panama.</title>
        <authorList>
            <person name="Bouskill N."/>
        </authorList>
    </citation>
    <scope>NUCLEOTIDE SEQUENCE [LARGE SCALE GENOMIC DNA]</scope>
    <source>
        <strain evidence="8 9">AC80</strain>
    </source>
</reference>
<evidence type="ECO:0000313" key="9">
    <source>
        <dbReference type="Proteomes" id="UP001160130"/>
    </source>
</evidence>
<keyword evidence="4" id="KW-0788">Thiol protease</keyword>
<dbReference type="Gene3D" id="6.10.250.3150">
    <property type="match status" value="1"/>
</dbReference>
<dbReference type="EMBL" id="JARXVE010000001">
    <property type="protein sequence ID" value="MDH6193801.1"/>
    <property type="molecule type" value="Genomic_DNA"/>
</dbReference>
<sequence length="485" mass="50162">MRRTVGAWRTRGADGAWRTGFARRSCRVCAVPLIAGMLLTTAMPGGGLAAADPAGPDQIATLVAAVANADQKLQELGAAIQTQQESVNKAIVDVQNARDAVGAAQQELENSQQGVADANAAIAAAQKRFDTFAAATYVNGPSSSYLTASDPADIVNTAATSQVLSASADQVIAGLQRARTEQVNRESAARLAKQNADQAAVGAQTSQDNAVAALQQAQQAFSSQQGELQQLTAEKASAQTQLDQVRKASASTGVAAPAQGKAPQPVTGDWDRGAGAPVQAGRNWDTGWDPTLPAIPSAFVSGDPVAIINGILGISATSAQVTQNMGRTFLQKLGILPTPTGYTNGAIPRVYGRQASEYVIQRAGSQMGVPYSWGGGNAAGPSTGIDSGAGTVGFDCSGLILYAFAGVGIKLPHYSGSQYNAGRKIPSSQMRRGDVIFYGPGGSQHVTLYLGNGQMLEAPYTGSQVKISPVRTSGMTPYVVRYIEY</sequence>
<dbReference type="InterPro" id="IPR000064">
    <property type="entry name" value="NLP_P60_dom"/>
</dbReference>
<dbReference type="InterPro" id="IPR051794">
    <property type="entry name" value="PG_Endopeptidase_C40"/>
</dbReference>
<name>A0ABT6KU68_9MYCO</name>
<evidence type="ECO:0000256" key="4">
    <source>
        <dbReference type="ARBA" id="ARBA00022807"/>
    </source>
</evidence>
<dbReference type="EC" id="3.4.-.-" evidence="8"/>
<keyword evidence="3 8" id="KW-0378">Hydrolase</keyword>
<evidence type="ECO:0000313" key="8">
    <source>
        <dbReference type="EMBL" id="MDH6193801.1"/>
    </source>
</evidence>
<keyword evidence="5" id="KW-0175">Coiled coil</keyword>
<evidence type="ECO:0000256" key="5">
    <source>
        <dbReference type="SAM" id="Coils"/>
    </source>
</evidence>
<dbReference type="Gene3D" id="3.90.1720.10">
    <property type="entry name" value="endopeptidase domain like (from Nostoc punctiforme)"/>
    <property type="match status" value="1"/>
</dbReference>
<dbReference type="Proteomes" id="UP001160130">
    <property type="component" value="Unassembled WGS sequence"/>
</dbReference>
<dbReference type="InterPro" id="IPR038765">
    <property type="entry name" value="Papain-like_cys_pep_sf"/>
</dbReference>
<gene>
    <name evidence="8" type="ORF">M2272_000422</name>
</gene>
<dbReference type="PROSITE" id="PS51935">
    <property type="entry name" value="NLPC_P60"/>
    <property type="match status" value="1"/>
</dbReference>